<reference evidence="5 6" key="2">
    <citation type="submission" date="2020-08" db="EMBL/GenBank/DDBJ databases">
        <title>Sequencing the genomes of 1000 actinobacteria strains.</title>
        <authorList>
            <person name="Klenk H.-P."/>
        </authorList>
    </citation>
    <scope>NUCLEOTIDE SEQUENCE [LARGE SCALE GENOMIC DNA]</scope>
    <source>
        <strain evidence="5 6">DSM 44772</strain>
    </source>
</reference>
<feature type="chain" id="PRO_5030993034" evidence="3">
    <location>
        <begin position="24"/>
        <end position="328"/>
    </location>
</feature>
<organism evidence="5 6">
    <name type="scientific">Actinomadura livida</name>
    <dbReference type="NCBI Taxonomy" id="79909"/>
    <lineage>
        <taxon>Bacteria</taxon>
        <taxon>Bacillati</taxon>
        <taxon>Actinomycetota</taxon>
        <taxon>Actinomycetes</taxon>
        <taxon>Streptosporangiales</taxon>
        <taxon>Thermomonosporaceae</taxon>
        <taxon>Actinomadura</taxon>
    </lineage>
</organism>
<dbReference type="EMBL" id="JACHMV010000001">
    <property type="protein sequence ID" value="MBB4777304.1"/>
    <property type="molecule type" value="Genomic_DNA"/>
</dbReference>
<keyword evidence="2" id="KW-0812">Transmembrane</keyword>
<evidence type="ECO:0000313" key="4">
    <source>
        <dbReference type="EMBL" id="GAA0584914.1"/>
    </source>
</evidence>
<gene>
    <name evidence="5" type="ORF">F4557_005722</name>
    <name evidence="4" type="ORF">GCM10009546_54010</name>
</gene>
<reference evidence="4 7" key="1">
    <citation type="journal article" date="2019" name="Int. J. Syst. Evol. Microbiol.">
        <title>The Global Catalogue of Microorganisms (GCM) 10K type strain sequencing project: providing services to taxonomists for standard genome sequencing and annotation.</title>
        <authorList>
            <consortium name="The Broad Institute Genomics Platform"/>
            <consortium name="The Broad Institute Genome Sequencing Center for Infectious Disease"/>
            <person name="Wu L."/>
            <person name="Ma J."/>
        </authorList>
    </citation>
    <scope>NUCLEOTIDE SEQUENCE [LARGE SCALE GENOMIC DNA]</scope>
    <source>
        <strain evidence="4 7">JCM 10667</strain>
    </source>
</reference>
<keyword evidence="7" id="KW-1185">Reference proteome</keyword>
<keyword evidence="2" id="KW-0472">Membrane</keyword>
<name>A0A7W7N0P5_9ACTN</name>
<evidence type="ECO:0000256" key="3">
    <source>
        <dbReference type="SAM" id="SignalP"/>
    </source>
</evidence>
<dbReference type="RefSeq" id="WP_184887655.1">
    <property type="nucleotide sequence ID" value="NZ_BAAAHD010000060.1"/>
</dbReference>
<evidence type="ECO:0000256" key="2">
    <source>
        <dbReference type="SAM" id="Phobius"/>
    </source>
</evidence>
<dbReference type="AlphaFoldDB" id="A0A7W7N0P5"/>
<comment type="caution">
    <text evidence="5">The sequence shown here is derived from an EMBL/GenBank/DDBJ whole genome shotgun (WGS) entry which is preliminary data.</text>
</comment>
<feature type="transmembrane region" description="Helical" evidence="2">
    <location>
        <begin position="281"/>
        <end position="298"/>
    </location>
</feature>
<evidence type="ECO:0000313" key="7">
    <source>
        <dbReference type="Proteomes" id="UP001501427"/>
    </source>
</evidence>
<evidence type="ECO:0000313" key="5">
    <source>
        <dbReference type="EMBL" id="MBB4777304.1"/>
    </source>
</evidence>
<evidence type="ECO:0000313" key="6">
    <source>
        <dbReference type="Proteomes" id="UP000549343"/>
    </source>
</evidence>
<dbReference type="Proteomes" id="UP000549343">
    <property type="component" value="Unassembled WGS sequence"/>
</dbReference>
<accession>A0A7W7N0P5</accession>
<feature type="compositionally biased region" description="Gly residues" evidence="1">
    <location>
        <begin position="194"/>
        <end position="209"/>
    </location>
</feature>
<protein>
    <submittedName>
        <fullName evidence="5">Putative membrane protein YgcG</fullName>
    </submittedName>
</protein>
<feature type="region of interest" description="Disordered" evidence="1">
    <location>
        <begin position="20"/>
        <end position="43"/>
    </location>
</feature>
<feature type="compositionally biased region" description="Low complexity" evidence="1">
    <location>
        <begin position="20"/>
        <end position="35"/>
    </location>
</feature>
<evidence type="ECO:0000256" key="1">
    <source>
        <dbReference type="SAM" id="MobiDB-lite"/>
    </source>
</evidence>
<sequence>MKPVFVGLGTAAILAAGGASAVAADSPSPSPSDSPTTEETLEVSVAPDASTVDPGKSVAITTTVKAVGGDLADVKVTKITATLKGATFAGDCGEPFTDPECGIESLAAGKEGAIGSTVNVPEEAAEETTEFTVTVTVDAAELDPATATTVLKYVVPTPTKPPTTTKPPSSSKPPTKTPTKKPSKTPKPTDSASGGDGGSSGGSSGGSGSGSVTSNGGAVPPQPNSSFAPPDPSVALPPIQAPNPSVAPSQGVALTPQSRLQGNEAPVAQDLTFERMASTQVAWLAALLVAFSLLLTQLRLGRRRIPARAAAMRAKGAHRRPRKGMFGK</sequence>
<keyword evidence="2" id="KW-1133">Transmembrane helix</keyword>
<dbReference type="EMBL" id="BAAAHD010000060">
    <property type="protein sequence ID" value="GAA0584914.1"/>
    <property type="molecule type" value="Genomic_DNA"/>
</dbReference>
<keyword evidence="3" id="KW-0732">Signal</keyword>
<proteinExistence type="predicted"/>
<dbReference type="Proteomes" id="UP001501427">
    <property type="component" value="Unassembled WGS sequence"/>
</dbReference>
<feature type="signal peptide" evidence="3">
    <location>
        <begin position="1"/>
        <end position="23"/>
    </location>
</feature>
<feature type="region of interest" description="Disordered" evidence="1">
    <location>
        <begin position="153"/>
        <end position="251"/>
    </location>
</feature>
<reference evidence="4" key="3">
    <citation type="submission" date="2023-12" db="EMBL/GenBank/DDBJ databases">
        <authorList>
            <person name="Sun Q."/>
            <person name="Inoue M."/>
        </authorList>
    </citation>
    <scope>NUCLEOTIDE SEQUENCE</scope>
    <source>
        <strain evidence="4">JCM 10667</strain>
    </source>
</reference>